<feature type="compositionally biased region" description="Low complexity" evidence="1">
    <location>
        <begin position="526"/>
        <end position="541"/>
    </location>
</feature>
<comment type="caution">
    <text evidence="4">The sequence shown here is derived from an EMBL/GenBank/DDBJ whole genome shotgun (WGS) entry which is preliminary data.</text>
</comment>
<feature type="signal peptide" evidence="3">
    <location>
        <begin position="1"/>
        <end position="34"/>
    </location>
</feature>
<keyword evidence="2" id="KW-0472">Membrane</keyword>
<name>A0ABW2D5Y8_9ACTN</name>
<feature type="compositionally biased region" description="Polar residues" evidence="1">
    <location>
        <begin position="493"/>
        <end position="504"/>
    </location>
</feature>
<feature type="compositionally biased region" description="Gly residues" evidence="1">
    <location>
        <begin position="563"/>
        <end position="573"/>
    </location>
</feature>
<feature type="compositionally biased region" description="Gly residues" evidence="1">
    <location>
        <begin position="438"/>
        <end position="460"/>
    </location>
</feature>
<dbReference type="RefSeq" id="WP_382354695.1">
    <property type="nucleotide sequence ID" value="NZ_JBHMBP010000004.1"/>
</dbReference>
<feature type="chain" id="PRO_5047107991" evidence="3">
    <location>
        <begin position="35"/>
        <end position="573"/>
    </location>
</feature>
<dbReference type="Proteomes" id="UP001596470">
    <property type="component" value="Unassembled WGS sequence"/>
</dbReference>
<dbReference type="EMBL" id="JBHSYS010000001">
    <property type="protein sequence ID" value="MFC6956543.1"/>
    <property type="molecule type" value="Genomic_DNA"/>
</dbReference>
<feature type="region of interest" description="Disordered" evidence="1">
    <location>
        <begin position="294"/>
        <end position="315"/>
    </location>
</feature>
<gene>
    <name evidence="4" type="ORF">ACFQS3_04955</name>
</gene>
<evidence type="ECO:0000256" key="3">
    <source>
        <dbReference type="SAM" id="SignalP"/>
    </source>
</evidence>
<feature type="compositionally biased region" description="Low complexity" evidence="1">
    <location>
        <begin position="461"/>
        <end position="477"/>
    </location>
</feature>
<feature type="transmembrane region" description="Helical" evidence="2">
    <location>
        <begin position="333"/>
        <end position="352"/>
    </location>
</feature>
<keyword evidence="3" id="KW-0732">Signal</keyword>
<organism evidence="4 5">
    <name type="scientific">Glycomyces mayteni</name>
    <dbReference type="NCBI Taxonomy" id="543887"/>
    <lineage>
        <taxon>Bacteria</taxon>
        <taxon>Bacillati</taxon>
        <taxon>Actinomycetota</taxon>
        <taxon>Actinomycetes</taxon>
        <taxon>Glycomycetales</taxon>
        <taxon>Glycomycetaceae</taxon>
        <taxon>Glycomyces</taxon>
    </lineage>
</organism>
<evidence type="ECO:0000313" key="4">
    <source>
        <dbReference type="EMBL" id="MFC6956543.1"/>
    </source>
</evidence>
<protein>
    <submittedName>
        <fullName evidence="4">Uncharacterized protein</fullName>
    </submittedName>
</protein>
<evidence type="ECO:0000256" key="2">
    <source>
        <dbReference type="SAM" id="Phobius"/>
    </source>
</evidence>
<evidence type="ECO:0000313" key="5">
    <source>
        <dbReference type="Proteomes" id="UP001596470"/>
    </source>
</evidence>
<feature type="compositionally biased region" description="Acidic residues" evidence="1">
    <location>
        <begin position="296"/>
        <end position="307"/>
    </location>
</feature>
<feature type="region of interest" description="Disordered" evidence="1">
    <location>
        <begin position="357"/>
        <end position="573"/>
    </location>
</feature>
<accession>A0ABW2D5Y8</accession>
<proteinExistence type="predicted"/>
<evidence type="ECO:0000256" key="1">
    <source>
        <dbReference type="SAM" id="MobiDB-lite"/>
    </source>
</evidence>
<reference evidence="5" key="1">
    <citation type="journal article" date="2019" name="Int. J. Syst. Evol. Microbiol.">
        <title>The Global Catalogue of Microorganisms (GCM) 10K type strain sequencing project: providing services to taxonomists for standard genome sequencing and annotation.</title>
        <authorList>
            <consortium name="The Broad Institute Genomics Platform"/>
            <consortium name="The Broad Institute Genome Sequencing Center for Infectious Disease"/>
            <person name="Wu L."/>
            <person name="Ma J."/>
        </authorList>
    </citation>
    <scope>NUCLEOTIDE SEQUENCE [LARGE SCALE GENOMIC DNA]</scope>
    <source>
        <strain evidence="5">KACC 12634</strain>
    </source>
</reference>
<dbReference type="SUPFAM" id="SSF75011">
    <property type="entry name" value="3-carboxy-cis,cis-mucoante lactonizing enzyme"/>
    <property type="match status" value="1"/>
</dbReference>
<feature type="compositionally biased region" description="Basic and acidic residues" evidence="1">
    <location>
        <begin position="375"/>
        <end position="384"/>
    </location>
</feature>
<sequence length="573" mass="59399">MRERRVGRRPLPARLVAGTAGVLVLVTAASPVFAQDEESGGEVLCTLHDPRNQNPAGIAAAADGDGWWIVSSADNQDGTLSVERVGEDCNPRGADEAFIDHQPRDPQALVLDSENGEYLWVGDIGDGANREWLTLNQLDLNDLPNSAVWRYVFPDGPKDVGTFLLLPGKKPLFVTSDAGEATLYSPSGDNQAENTPLDQVGTVALPDGGAVSGGAMNADGSKVALRTESNVYEWTVEGGDVLAALGGEPAATPVADSGQAEGLAYDAEGNFVTLASEDDDGSFGTVTKYAPAAPVAEEETSGGDDEAAPASGDDGKSLVDRILDLGFGTIVKILAGIAILGMLVMVLGIVVIRKHRKANQDGDDGDDELGFAAEEAPRGRRESFLADDDPVDLGLESGQPDPDLGEVARGNVYGGARQEPSGNVYGGGGQQARPEQGGVYGGGARSEPGGGNVYGGGGGQQQQQGRPPQGRQEPQYGAFEGGGHGSVYDNAGPGQSFSSRQEPSGNVYGAGGGQQPPPRREPTGNVYGAQQNRQQQQRQQGGVYGGGNAERTPDADDGYWGPPEGGTTYGRNR</sequence>
<keyword evidence="5" id="KW-1185">Reference proteome</keyword>
<keyword evidence="2" id="KW-1133">Transmembrane helix</keyword>
<keyword evidence="2" id="KW-0812">Transmembrane</keyword>